<comment type="caution">
    <text evidence="2">The sequence shown here is derived from an EMBL/GenBank/DDBJ whole genome shotgun (WGS) entry which is preliminary data.</text>
</comment>
<reference evidence="2" key="1">
    <citation type="submission" date="2020-11" db="EMBL/GenBank/DDBJ databases">
        <title>Novosphingobium aureum sp. nov., a marine bacterium isolated from sediment of a salt flat.</title>
        <authorList>
            <person name="Yoo Y."/>
            <person name="Kim J.-J."/>
        </authorList>
    </citation>
    <scope>NUCLEOTIDE SEQUENCE</scope>
    <source>
        <strain evidence="2">YJ-S2-02</strain>
    </source>
</reference>
<gene>
    <name evidence="2" type="ORF">I5E68_02520</name>
</gene>
<feature type="region of interest" description="Disordered" evidence="1">
    <location>
        <begin position="14"/>
        <end position="40"/>
    </location>
</feature>
<keyword evidence="3" id="KW-1185">Reference proteome</keyword>
<dbReference type="Proteomes" id="UP000617634">
    <property type="component" value="Unassembled WGS sequence"/>
</dbReference>
<dbReference type="AlphaFoldDB" id="A0A931H9H8"/>
<dbReference type="InterPro" id="IPR025227">
    <property type="entry name" value="DUF4169"/>
</dbReference>
<evidence type="ECO:0000313" key="2">
    <source>
        <dbReference type="EMBL" id="MBH0111826.1"/>
    </source>
</evidence>
<dbReference type="Pfam" id="PF13770">
    <property type="entry name" value="DUF4169"/>
    <property type="match status" value="1"/>
</dbReference>
<accession>A0A931H9H8</accession>
<proteinExistence type="predicted"/>
<feature type="compositionally biased region" description="Basic and acidic residues" evidence="1">
    <location>
        <begin position="19"/>
        <end position="40"/>
    </location>
</feature>
<protein>
    <submittedName>
        <fullName evidence="2">DUF4169 family protein</fullName>
    </submittedName>
</protein>
<organism evidence="2 3">
    <name type="scientific">Novosphingobium aureum</name>
    <dbReference type="NCBI Taxonomy" id="2792964"/>
    <lineage>
        <taxon>Bacteria</taxon>
        <taxon>Pseudomonadati</taxon>
        <taxon>Pseudomonadota</taxon>
        <taxon>Alphaproteobacteria</taxon>
        <taxon>Sphingomonadales</taxon>
        <taxon>Sphingomonadaceae</taxon>
        <taxon>Novosphingobium</taxon>
    </lineage>
</organism>
<dbReference type="EMBL" id="JADZGI010000001">
    <property type="protein sequence ID" value="MBH0111826.1"/>
    <property type="molecule type" value="Genomic_DNA"/>
</dbReference>
<name>A0A931H9H8_9SPHN</name>
<sequence>MAEIVNLRMARKAKQRSAAKADAEANRALHGRTKGERAATEAELARIVRNVDGARREKDED</sequence>
<dbReference type="RefSeq" id="WP_197160459.1">
    <property type="nucleotide sequence ID" value="NZ_JADZGI010000001.1"/>
</dbReference>
<evidence type="ECO:0000313" key="3">
    <source>
        <dbReference type="Proteomes" id="UP000617634"/>
    </source>
</evidence>
<evidence type="ECO:0000256" key="1">
    <source>
        <dbReference type="SAM" id="MobiDB-lite"/>
    </source>
</evidence>